<dbReference type="Pfam" id="PF04240">
    <property type="entry name" value="Caroten_synth"/>
    <property type="match status" value="1"/>
</dbReference>
<sequence length="293" mass="30365">MSTTKSPSPAGARGAQAGASPLPEVRASLRHHLIPVAWVLLAATIGVQIAFPLTGGGTLPLTVASVVLLASASALHLAATRGFGAAIALVVIAGGGGLLAEAIGVSTGFPFGTYAYTDGLGLKVLGVPVLVPLAWIMMSWPALAVTRRLVGATRLSGTRARVVTALLGAYALTAWDVFLDPQMVDQGHWTWSFPTPSLPGVDDIPLTNFAGWFLVSFLMIAILDRLIGAGDADDAVPVTAYLWTYFSSVMAHAMFFGRPTVALTGAVVMGAVAIPVLVLEVRAFRSRRHGASV</sequence>
<evidence type="ECO:0000313" key="3">
    <source>
        <dbReference type="Proteomes" id="UP000010744"/>
    </source>
</evidence>
<feature type="transmembrane region" description="Helical" evidence="1">
    <location>
        <begin position="129"/>
        <end position="150"/>
    </location>
</feature>
<keyword evidence="1" id="KW-0472">Membrane</keyword>
<reference evidence="2 3" key="1">
    <citation type="submission" date="2012-08" db="EMBL/GenBank/DDBJ databases">
        <title>Whole genome shotgun sequence of Gordonia rubripertincta NBRC 101908.</title>
        <authorList>
            <person name="Takarada H."/>
            <person name="Hosoyama A."/>
            <person name="Tsuchikane K."/>
            <person name="Katsumata H."/>
            <person name="Baba S."/>
            <person name="Ohji S."/>
            <person name="Yamazaki S."/>
            <person name="Fujita N."/>
        </authorList>
    </citation>
    <scope>NUCLEOTIDE SEQUENCE [LARGE SCALE GENOMIC DNA]</scope>
    <source>
        <strain evidence="2 3">NBRC 101908</strain>
    </source>
</reference>
<dbReference type="PANTHER" id="PTHR39419:SF1">
    <property type="entry name" value="SLL0814 PROTEIN"/>
    <property type="match status" value="1"/>
</dbReference>
<accession>A0ABQ0HR88</accession>
<name>A0ABQ0HR88_GORRU</name>
<protein>
    <recommendedName>
        <fullName evidence="4">Carotenoid biosynthesis protein</fullName>
    </recommendedName>
</protein>
<keyword evidence="1" id="KW-1133">Transmembrane helix</keyword>
<dbReference type="RefSeq" id="WP_005196580.1">
    <property type="nucleotide sequence ID" value="NZ_BAHB01000046.1"/>
</dbReference>
<comment type="caution">
    <text evidence="2">The sequence shown here is derived from an EMBL/GenBank/DDBJ whole genome shotgun (WGS) entry which is preliminary data.</text>
</comment>
<feature type="transmembrane region" description="Helical" evidence="1">
    <location>
        <begin position="59"/>
        <end position="79"/>
    </location>
</feature>
<evidence type="ECO:0000256" key="1">
    <source>
        <dbReference type="SAM" id="Phobius"/>
    </source>
</evidence>
<feature type="transmembrane region" description="Helical" evidence="1">
    <location>
        <begin position="204"/>
        <end position="223"/>
    </location>
</feature>
<feature type="transmembrane region" description="Helical" evidence="1">
    <location>
        <begin position="86"/>
        <end position="109"/>
    </location>
</feature>
<keyword evidence="3" id="KW-1185">Reference proteome</keyword>
<organism evidence="2 3">
    <name type="scientific">Gordonia rubripertincta NBRC 101908</name>
    <dbReference type="NCBI Taxonomy" id="1077975"/>
    <lineage>
        <taxon>Bacteria</taxon>
        <taxon>Bacillati</taxon>
        <taxon>Actinomycetota</taxon>
        <taxon>Actinomycetes</taxon>
        <taxon>Mycobacteriales</taxon>
        <taxon>Gordoniaceae</taxon>
        <taxon>Gordonia</taxon>
    </lineage>
</organism>
<feature type="transmembrane region" description="Helical" evidence="1">
    <location>
        <begin position="235"/>
        <end position="255"/>
    </location>
</feature>
<keyword evidence="1" id="KW-0812">Transmembrane</keyword>
<dbReference type="EMBL" id="BAHB01000046">
    <property type="protein sequence ID" value="GAB84780.1"/>
    <property type="molecule type" value="Genomic_DNA"/>
</dbReference>
<evidence type="ECO:0000313" key="2">
    <source>
        <dbReference type="EMBL" id="GAB84780.1"/>
    </source>
</evidence>
<evidence type="ECO:0008006" key="4">
    <source>
        <dbReference type="Google" id="ProtNLM"/>
    </source>
</evidence>
<feature type="transmembrane region" description="Helical" evidence="1">
    <location>
        <begin position="261"/>
        <end position="279"/>
    </location>
</feature>
<gene>
    <name evidence="2" type="ORF">GORBP_046_00110</name>
</gene>
<dbReference type="PANTHER" id="PTHR39419">
    <property type="entry name" value="SLL0814 PROTEIN"/>
    <property type="match status" value="1"/>
</dbReference>
<proteinExistence type="predicted"/>
<dbReference type="InterPro" id="IPR007354">
    <property type="entry name" value="CruF-like"/>
</dbReference>
<feature type="transmembrane region" description="Helical" evidence="1">
    <location>
        <begin position="162"/>
        <end position="184"/>
    </location>
</feature>
<dbReference type="Proteomes" id="UP000010744">
    <property type="component" value="Unassembled WGS sequence"/>
</dbReference>
<feature type="transmembrane region" description="Helical" evidence="1">
    <location>
        <begin position="33"/>
        <end position="53"/>
    </location>
</feature>